<feature type="domain" description="UBP-type" evidence="1">
    <location>
        <begin position="5"/>
        <end position="89"/>
    </location>
</feature>
<dbReference type="InterPro" id="IPR001607">
    <property type="entry name" value="Znf_UBP"/>
</dbReference>
<dbReference type="EMBL" id="JADPRT010000002">
    <property type="protein sequence ID" value="MBF9067554.1"/>
    <property type="molecule type" value="Genomic_DNA"/>
</dbReference>
<keyword evidence="3" id="KW-1185">Reference proteome</keyword>
<evidence type="ECO:0000313" key="2">
    <source>
        <dbReference type="EMBL" id="MBF9067554.1"/>
    </source>
</evidence>
<organism evidence="2 3">
    <name type="scientific">Streptacidiphilus fuscans</name>
    <dbReference type="NCBI Taxonomy" id="2789292"/>
    <lineage>
        <taxon>Bacteria</taxon>
        <taxon>Bacillati</taxon>
        <taxon>Actinomycetota</taxon>
        <taxon>Actinomycetes</taxon>
        <taxon>Kitasatosporales</taxon>
        <taxon>Streptomycetaceae</taxon>
        <taxon>Streptacidiphilus</taxon>
    </lineage>
</organism>
<dbReference type="Pfam" id="PF02148">
    <property type="entry name" value="zf-UBP"/>
    <property type="match status" value="1"/>
</dbReference>
<name>A0A931AZ86_9ACTN</name>
<comment type="caution">
    <text evidence="2">The sequence shown here is derived from an EMBL/GenBank/DDBJ whole genome shotgun (WGS) entry which is preliminary data.</text>
</comment>
<dbReference type="PROSITE" id="PS50271">
    <property type="entry name" value="ZF_UBP"/>
    <property type="match status" value="1"/>
</dbReference>
<dbReference type="Gene3D" id="3.30.40.10">
    <property type="entry name" value="Zinc/RING finger domain, C3HC4 (zinc finger)"/>
    <property type="match status" value="1"/>
</dbReference>
<evidence type="ECO:0000259" key="1">
    <source>
        <dbReference type="PROSITE" id="PS50271"/>
    </source>
</evidence>
<dbReference type="RefSeq" id="WP_196192723.1">
    <property type="nucleotide sequence ID" value="NZ_JADPRT010000002.1"/>
</dbReference>
<dbReference type="GO" id="GO:0008270">
    <property type="term" value="F:zinc ion binding"/>
    <property type="evidence" value="ECO:0007669"/>
    <property type="project" value="InterPro"/>
</dbReference>
<accession>A0A931AZ86</accession>
<dbReference type="SUPFAM" id="SSF57850">
    <property type="entry name" value="RING/U-box"/>
    <property type="match status" value="1"/>
</dbReference>
<gene>
    <name evidence="2" type="ORF">I2501_05805</name>
</gene>
<reference evidence="2" key="1">
    <citation type="submission" date="2020-11" db="EMBL/GenBank/DDBJ databases">
        <title>Isolation and identification of active actinomycetes.</title>
        <authorList>
            <person name="Yu B."/>
        </authorList>
    </citation>
    <scope>NUCLEOTIDE SEQUENCE</scope>
    <source>
        <strain evidence="2">NEAU-YB345</strain>
    </source>
</reference>
<sequence>MSPARACPHLAELPGEEPAELSVGCEHCRDLGQRPVALRKCLECGHIGCCDSTPGRWARHHHAQTGHPVMRSFEPGEGWRWCFEDQRLV</sequence>
<evidence type="ECO:0000313" key="3">
    <source>
        <dbReference type="Proteomes" id="UP000657385"/>
    </source>
</evidence>
<proteinExistence type="predicted"/>
<protein>
    <submittedName>
        <fullName evidence="2">UBP-type zinc finger domain-containing protein</fullName>
    </submittedName>
</protein>
<dbReference type="InterPro" id="IPR013083">
    <property type="entry name" value="Znf_RING/FYVE/PHD"/>
</dbReference>
<dbReference type="Proteomes" id="UP000657385">
    <property type="component" value="Unassembled WGS sequence"/>
</dbReference>
<dbReference type="AlphaFoldDB" id="A0A931AZ86"/>